<name>A0AAU1U7K7_9ACTN</name>
<reference evidence="1" key="1">
    <citation type="submission" date="2022-10" db="EMBL/GenBank/DDBJ databases">
        <title>The complete genomes of actinobacterial strains from the NBC collection.</title>
        <authorList>
            <person name="Joergensen T.S."/>
            <person name="Alvarez Arevalo M."/>
            <person name="Sterndorff E.B."/>
            <person name="Faurdal D."/>
            <person name="Vuksanovic O."/>
            <person name="Mourched A.-S."/>
            <person name="Charusanti P."/>
            <person name="Shaw S."/>
            <person name="Blin K."/>
            <person name="Weber T."/>
        </authorList>
    </citation>
    <scope>NUCLEOTIDE SEQUENCE</scope>
    <source>
        <strain evidence="1">NBC_00119</strain>
    </source>
</reference>
<dbReference type="EMBL" id="CP108195">
    <property type="protein sequence ID" value="WTS13886.1"/>
    <property type="molecule type" value="Genomic_DNA"/>
</dbReference>
<evidence type="ECO:0008006" key="2">
    <source>
        <dbReference type="Google" id="ProtNLM"/>
    </source>
</evidence>
<dbReference type="AlphaFoldDB" id="A0AAU1U7K7"/>
<evidence type="ECO:0000313" key="1">
    <source>
        <dbReference type="EMBL" id="WTS13886.1"/>
    </source>
</evidence>
<organism evidence="1">
    <name type="scientific">Streptomyces sp. NBC_00119</name>
    <dbReference type="NCBI Taxonomy" id="2975659"/>
    <lineage>
        <taxon>Bacteria</taxon>
        <taxon>Bacillati</taxon>
        <taxon>Actinomycetota</taxon>
        <taxon>Actinomycetes</taxon>
        <taxon>Kitasatosporales</taxon>
        <taxon>Streptomycetaceae</taxon>
        <taxon>Streptomyces</taxon>
    </lineage>
</organism>
<gene>
    <name evidence="1" type="ORF">OHU69_24225</name>
</gene>
<protein>
    <recommendedName>
        <fullName evidence="2">HEAT repeat domain-containing protein</fullName>
    </recommendedName>
</protein>
<accession>A0AAU1U7K7</accession>
<sequence length="239" mass="26278">MADTTDRWQPSPRLRALLYTDFDGNPADPDDVIADALDGDGYLERAPGLTEILQDEDADPAGRLLACCALTSWADPLGYDTVIRAAADPDDVVWRGQSADRFFSQDDTFGLLADAVGSSSDMVEERDTADRRIEAARALISLADRFQFDRHISSLLTRELVEACHDEIRTVVDRGITHLASGEHIPFDLGLQLALLTITMKKFDEARANDSMLRLAAARPGERALRELADATGSSLWLM</sequence>
<proteinExistence type="predicted"/>